<protein>
    <submittedName>
        <fullName evidence="2">Uncharacterized protein</fullName>
    </submittedName>
</protein>
<comment type="caution">
    <text evidence="2">The sequence shown here is derived from an EMBL/GenBank/DDBJ whole genome shotgun (WGS) entry which is preliminary data.</text>
</comment>
<name>A0A1V6PXN7_9EURO</name>
<feature type="compositionally biased region" description="Polar residues" evidence="1">
    <location>
        <begin position="38"/>
        <end position="47"/>
    </location>
</feature>
<dbReference type="AlphaFoldDB" id="A0A1V6PXN7"/>
<evidence type="ECO:0000313" key="2">
    <source>
        <dbReference type="EMBL" id="OQD81741.1"/>
    </source>
</evidence>
<reference evidence="3" key="1">
    <citation type="journal article" date="2017" name="Nat. Microbiol.">
        <title>Global analysis of biosynthetic gene clusters reveals vast potential of secondary metabolite production in Penicillium species.</title>
        <authorList>
            <person name="Nielsen J.C."/>
            <person name="Grijseels S."/>
            <person name="Prigent S."/>
            <person name="Ji B."/>
            <person name="Dainat J."/>
            <person name="Nielsen K.F."/>
            <person name="Frisvad J.C."/>
            <person name="Workman M."/>
            <person name="Nielsen J."/>
        </authorList>
    </citation>
    <scope>NUCLEOTIDE SEQUENCE [LARGE SCALE GENOMIC DNA]</scope>
    <source>
        <strain evidence="3">IBT 31811</strain>
    </source>
</reference>
<accession>A0A1V6PXN7</accession>
<dbReference type="Proteomes" id="UP000191672">
    <property type="component" value="Unassembled WGS sequence"/>
</dbReference>
<dbReference type="EMBL" id="MDYN01000025">
    <property type="protein sequence ID" value="OQD81741.1"/>
    <property type="molecule type" value="Genomic_DNA"/>
</dbReference>
<keyword evidence="3" id="KW-1185">Reference proteome</keyword>
<sequence>MATQDLVVRRAPGSSGPGGSYDLKIECGGRIQGFKNGHTGSHWQNSLPRPESSLRASKKLSSIQTGL</sequence>
<proteinExistence type="predicted"/>
<organism evidence="2 3">
    <name type="scientific">Penicillium antarcticum</name>
    <dbReference type="NCBI Taxonomy" id="416450"/>
    <lineage>
        <taxon>Eukaryota</taxon>
        <taxon>Fungi</taxon>
        <taxon>Dikarya</taxon>
        <taxon>Ascomycota</taxon>
        <taxon>Pezizomycotina</taxon>
        <taxon>Eurotiomycetes</taxon>
        <taxon>Eurotiomycetidae</taxon>
        <taxon>Eurotiales</taxon>
        <taxon>Aspergillaceae</taxon>
        <taxon>Penicillium</taxon>
    </lineage>
</organism>
<gene>
    <name evidence="2" type="ORF">PENANT_c025G09490</name>
</gene>
<evidence type="ECO:0000313" key="3">
    <source>
        <dbReference type="Proteomes" id="UP000191672"/>
    </source>
</evidence>
<evidence type="ECO:0000256" key="1">
    <source>
        <dbReference type="SAM" id="MobiDB-lite"/>
    </source>
</evidence>
<feature type="region of interest" description="Disordered" evidence="1">
    <location>
        <begin position="35"/>
        <end position="67"/>
    </location>
</feature>
<feature type="region of interest" description="Disordered" evidence="1">
    <location>
        <begin position="1"/>
        <end position="21"/>
    </location>
</feature>